<protein>
    <recommendedName>
        <fullName evidence="3">DUF7906 domain-containing protein</fullName>
    </recommendedName>
</protein>
<proteinExistence type="predicted"/>
<sequence>MAGLRKEDGVVRGNDGGNWTGMTTTRMTTTRHRMAGRGRDVCIARRLLSFSSSSFTSASSCLSRSFFFLLALFILFLASQPLQAEAMARPSNVNAMLNLFKFKGNNNRRRIWDGLLFRRSVDDWERSKPKMTKDLETRYHKSKSVAEFLGLEEVDAMYLPVPINFIFVGFSKDGNHGLEITGGDITHWFAHMDHMLQHSRVPHAREERQGSEEEKKNSGDGRGRGGGAGRGGGLTTDDWEENVDMEDELPPFSFVHHNYSCHAIDVGQTVTDLFESAIHVLARKEDPMAAAGGGGGGGGREEHEGAVFQVDVDAMVALMDSLVEELDLKGAYNVFVLNPKLDWLQGVKYGYRSGLSGSELKLLAAKQGHHETVAQLIKNAAKESPAKILGASSFGYSAWGRRKGAKRPNNKFLWKLVESVEVADWVREKKRALDRIQAMAAAAGGGGGGGGDDVTKGLAGLKAGEILKENTEHGRALRRLIEDNDVGLHGDCLVDAWVSEDRVAFVDLSAGPFHWGPMIKGQGVRALSTLPSLDNIFDAVEQEPAKGVSEEEAAMELELERITAERFNAIKHEGKEKEEGGNGGEAQYDAAHDAEMLMAEMDVYEMFAERHCVGRTTPVRICEELSRRVEDMKEEVKRLDDLEDDQDGRKGAAVARAMEKIHSWSAIFGTKDPSAAGGRIARAMEGDHPTDAAEEEEEEEEEAAGTQLKNQDHAAIVRDVFMSQVGAILSNVMKQVVTPPTSSGSFHIHNRVTFHVYILHPHGPVDKEHAFLVDDFKREVTKLRVPSQEFRFIFHKLGVAEDTALGVAFTSSIRMSAVPLLGTNGFFEPSQVSFIDSLTLQHQLQRLAGIDDTDGSGKGGPGGGSSYFSFWNLRDKLDVPIFVFSLHRSPLLIDKQYTAKSLNNMVLVVQSDEPDWASNMQCNRERMHVDLRNPLKSAVAAVAEHLTGVLPSHQTFSHSHGKGTQDWMWAVGSHALAATSRGWKLSQIHVEAGWRNYVIVQLDEALRNVNEGIRILAGETTAGNTFKVMKEVFGDVETVMSEYSMVINSWHEIIKEMDGLHFDRVFMTLGVLDSSSRSFLTQCRWLATVMHPVRCAKNRTLNVGGLLPVAGIASTAVAGGLYLFLRRRKPKPKIN</sequence>
<feature type="compositionally biased region" description="Basic and acidic residues" evidence="1">
    <location>
        <begin position="1"/>
        <end position="10"/>
    </location>
</feature>
<name>A0A388KD42_CHABU</name>
<dbReference type="InterPro" id="IPR057228">
    <property type="entry name" value="DUF7906"/>
</dbReference>
<dbReference type="Pfam" id="PF25483">
    <property type="entry name" value="DUF7906"/>
    <property type="match status" value="1"/>
</dbReference>
<feature type="region of interest" description="Disordered" evidence="1">
    <location>
        <begin position="686"/>
        <end position="707"/>
    </location>
</feature>
<dbReference type="PANTHER" id="PTHR31515">
    <property type="entry name" value="TRANSMEMBRANE PROTEIN-RELATED"/>
    <property type="match status" value="1"/>
</dbReference>
<keyword evidence="2" id="KW-0812">Transmembrane</keyword>
<feature type="compositionally biased region" description="Basic and acidic residues" evidence="1">
    <location>
        <begin position="203"/>
        <end position="223"/>
    </location>
</feature>
<evidence type="ECO:0000313" key="5">
    <source>
        <dbReference type="Proteomes" id="UP000265515"/>
    </source>
</evidence>
<dbReference type="Gramene" id="GBG67863">
    <property type="protein sequence ID" value="GBG67863"/>
    <property type="gene ID" value="CBR_g983"/>
</dbReference>
<feature type="transmembrane region" description="Helical" evidence="2">
    <location>
        <begin position="1105"/>
        <end position="1125"/>
    </location>
</feature>
<feature type="domain" description="DUF7906" evidence="3">
    <location>
        <begin position="490"/>
        <end position="539"/>
    </location>
</feature>
<dbReference type="PANTHER" id="PTHR31515:SF2">
    <property type="entry name" value="TRANSMEMBRANE PROTEIN"/>
    <property type="match status" value="1"/>
</dbReference>
<dbReference type="STRING" id="69332.A0A388KD42"/>
<dbReference type="AlphaFoldDB" id="A0A388KD42"/>
<gene>
    <name evidence="4" type="ORF">CBR_g983</name>
</gene>
<evidence type="ECO:0000313" key="4">
    <source>
        <dbReference type="EMBL" id="GBG67863.1"/>
    </source>
</evidence>
<organism evidence="4 5">
    <name type="scientific">Chara braunii</name>
    <name type="common">Braun's stonewort</name>
    <dbReference type="NCBI Taxonomy" id="69332"/>
    <lineage>
        <taxon>Eukaryota</taxon>
        <taxon>Viridiplantae</taxon>
        <taxon>Streptophyta</taxon>
        <taxon>Charophyceae</taxon>
        <taxon>Charales</taxon>
        <taxon>Characeae</taxon>
        <taxon>Chara</taxon>
    </lineage>
</organism>
<reference evidence="4 5" key="1">
    <citation type="journal article" date="2018" name="Cell">
        <title>The Chara Genome: Secondary Complexity and Implications for Plant Terrestrialization.</title>
        <authorList>
            <person name="Nishiyama T."/>
            <person name="Sakayama H."/>
            <person name="Vries J.D."/>
            <person name="Buschmann H."/>
            <person name="Saint-Marcoux D."/>
            <person name="Ullrich K.K."/>
            <person name="Haas F.B."/>
            <person name="Vanderstraeten L."/>
            <person name="Becker D."/>
            <person name="Lang D."/>
            <person name="Vosolsobe S."/>
            <person name="Rombauts S."/>
            <person name="Wilhelmsson P.K.I."/>
            <person name="Janitza P."/>
            <person name="Kern R."/>
            <person name="Heyl A."/>
            <person name="Rumpler F."/>
            <person name="Villalobos L.I.A.C."/>
            <person name="Clay J.M."/>
            <person name="Skokan R."/>
            <person name="Toyoda A."/>
            <person name="Suzuki Y."/>
            <person name="Kagoshima H."/>
            <person name="Schijlen E."/>
            <person name="Tajeshwar N."/>
            <person name="Catarino B."/>
            <person name="Hetherington A.J."/>
            <person name="Saltykova A."/>
            <person name="Bonnot C."/>
            <person name="Breuninger H."/>
            <person name="Symeonidi A."/>
            <person name="Radhakrishnan G.V."/>
            <person name="Van Nieuwerburgh F."/>
            <person name="Deforce D."/>
            <person name="Chang C."/>
            <person name="Karol K.G."/>
            <person name="Hedrich R."/>
            <person name="Ulvskov P."/>
            <person name="Glockner G."/>
            <person name="Delwiche C.F."/>
            <person name="Petrasek J."/>
            <person name="Van de Peer Y."/>
            <person name="Friml J."/>
            <person name="Beilby M."/>
            <person name="Dolan L."/>
            <person name="Kohara Y."/>
            <person name="Sugano S."/>
            <person name="Fujiyama A."/>
            <person name="Delaux P.-M."/>
            <person name="Quint M."/>
            <person name="TheiBen G."/>
            <person name="Hagemann M."/>
            <person name="Harholt J."/>
            <person name="Dunand C."/>
            <person name="Zachgo S."/>
            <person name="Langdale J."/>
            <person name="Maumus F."/>
            <person name="Straeten D.V.D."/>
            <person name="Gould S.B."/>
            <person name="Rensing S.A."/>
        </authorList>
    </citation>
    <scope>NUCLEOTIDE SEQUENCE [LARGE SCALE GENOMIC DNA]</scope>
    <source>
        <strain evidence="4 5">S276</strain>
    </source>
</reference>
<evidence type="ECO:0000259" key="3">
    <source>
        <dbReference type="Pfam" id="PF25483"/>
    </source>
</evidence>
<feature type="region of interest" description="Disordered" evidence="1">
    <location>
        <begin position="1"/>
        <end position="23"/>
    </location>
</feature>
<comment type="caution">
    <text evidence="4">The sequence shown here is derived from an EMBL/GenBank/DDBJ whole genome shotgun (WGS) entry which is preliminary data.</text>
</comment>
<accession>A0A388KD42</accession>
<keyword evidence="2" id="KW-1133">Transmembrane helix</keyword>
<dbReference type="OrthoDB" id="16573at2759"/>
<feature type="region of interest" description="Disordered" evidence="1">
    <location>
        <begin position="201"/>
        <end position="238"/>
    </location>
</feature>
<dbReference type="OMA" id="VINSWHE"/>
<feature type="compositionally biased region" description="Gly residues" evidence="1">
    <location>
        <begin position="224"/>
        <end position="234"/>
    </location>
</feature>
<keyword evidence="2" id="KW-0472">Membrane</keyword>
<evidence type="ECO:0000256" key="1">
    <source>
        <dbReference type="SAM" id="MobiDB-lite"/>
    </source>
</evidence>
<dbReference type="Proteomes" id="UP000265515">
    <property type="component" value="Unassembled WGS sequence"/>
</dbReference>
<evidence type="ECO:0000256" key="2">
    <source>
        <dbReference type="SAM" id="Phobius"/>
    </source>
</evidence>
<keyword evidence="5" id="KW-1185">Reference proteome</keyword>
<dbReference type="EMBL" id="BFEA01000093">
    <property type="protein sequence ID" value="GBG67863.1"/>
    <property type="molecule type" value="Genomic_DNA"/>
</dbReference>
<feature type="compositionally biased region" description="Acidic residues" evidence="1">
    <location>
        <begin position="692"/>
        <end position="703"/>
    </location>
</feature>